<accession>A0A1F4PP44</accession>
<evidence type="ECO:0000313" key="2">
    <source>
        <dbReference type="Proteomes" id="UP000179010"/>
    </source>
</evidence>
<comment type="caution">
    <text evidence="1">The sequence shown here is derived from an EMBL/GenBank/DDBJ whole genome shotgun (WGS) entry which is preliminary data.</text>
</comment>
<protein>
    <submittedName>
        <fullName evidence="1">Uncharacterized protein</fullName>
    </submittedName>
</protein>
<dbReference type="AlphaFoldDB" id="A0A1F4PP44"/>
<dbReference type="STRING" id="1798539.A2994_02305"/>
<evidence type="ECO:0000313" key="1">
    <source>
        <dbReference type="EMBL" id="OGB85428.1"/>
    </source>
</evidence>
<name>A0A1F4PP44_UNCK3</name>
<dbReference type="EMBL" id="METE01000004">
    <property type="protein sequence ID" value="OGB85428.1"/>
    <property type="molecule type" value="Genomic_DNA"/>
</dbReference>
<organism evidence="1 2">
    <name type="scientific">candidate division Kazan bacterium RIFCSPLOWO2_01_FULL_48_13</name>
    <dbReference type="NCBI Taxonomy" id="1798539"/>
    <lineage>
        <taxon>Bacteria</taxon>
        <taxon>Bacteria division Kazan-3B-28</taxon>
    </lineage>
</organism>
<gene>
    <name evidence="1" type="ORF">A2994_02305</name>
</gene>
<reference evidence="1 2" key="1">
    <citation type="journal article" date="2016" name="Nat. Commun.">
        <title>Thousands of microbial genomes shed light on interconnected biogeochemical processes in an aquifer system.</title>
        <authorList>
            <person name="Anantharaman K."/>
            <person name="Brown C.T."/>
            <person name="Hug L.A."/>
            <person name="Sharon I."/>
            <person name="Castelle C.J."/>
            <person name="Probst A.J."/>
            <person name="Thomas B.C."/>
            <person name="Singh A."/>
            <person name="Wilkins M.J."/>
            <person name="Karaoz U."/>
            <person name="Brodie E.L."/>
            <person name="Williams K.H."/>
            <person name="Hubbard S.S."/>
            <person name="Banfield J.F."/>
        </authorList>
    </citation>
    <scope>NUCLEOTIDE SEQUENCE [LARGE SCALE GENOMIC DNA]</scope>
</reference>
<proteinExistence type="predicted"/>
<dbReference type="Proteomes" id="UP000179010">
    <property type="component" value="Unassembled WGS sequence"/>
</dbReference>
<sequence length="94" mass="10574">MSHDPERKKVMDTIDQLLETEFSHLDVNEIYSTVRENSQTAIAAFNQALSQKSFEGLDEITRPAVAAAAAANEELRPLFDRLVKLGFDPELLVR</sequence>